<evidence type="ECO:0000259" key="1">
    <source>
        <dbReference type="Pfam" id="PF01408"/>
    </source>
</evidence>
<dbReference type="SUPFAM" id="SSF55347">
    <property type="entry name" value="Glyceraldehyde-3-phosphate dehydrogenase-like, C-terminal domain"/>
    <property type="match status" value="1"/>
</dbReference>
<evidence type="ECO:0000259" key="2">
    <source>
        <dbReference type="Pfam" id="PF22725"/>
    </source>
</evidence>
<dbReference type="GO" id="GO:0000166">
    <property type="term" value="F:nucleotide binding"/>
    <property type="evidence" value="ECO:0007669"/>
    <property type="project" value="InterPro"/>
</dbReference>
<evidence type="ECO:0000313" key="3">
    <source>
        <dbReference type="EMBL" id="PKK91481.1"/>
    </source>
</evidence>
<dbReference type="Proteomes" id="UP000233256">
    <property type="component" value="Unassembled WGS sequence"/>
</dbReference>
<dbReference type="EMBL" id="PGXC01000003">
    <property type="protein sequence ID" value="PKK91481.1"/>
    <property type="molecule type" value="Genomic_DNA"/>
</dbReference>
<name>A0A2N1PT17_9BACT</name>
<dbReference type="Pfam" id="PF01408">
    <property type="entry name" value="GFO_IDH_MocA"/>
    <property type="match status" value="1"/>
</dbReference>
<feature type="domain" description="Gfo/Idh/MocA-like oxidoreductase N-terminal" evidence="1">
    <location>
        <begin position="4"/>
        <end position="120"/>
    </location>
</feature>
<organism evidence="3 4">
    <name type="scientific">Candidatus Wallbacteria bacterium HGW-Wallbacteria-1</name>
    <dbReference type="NCBI Taxonomy" id="2013854"/>
    <lineage>
        <taxon>Bacteria</taxon>
        <taxon>Candidatus Walliibacteriota</taxon>
    </lineage>
</organism>
<proteinExistence type="predicted"/>
<dbReference type="PANTHER" id="PTHR43377:SF1">
    <property type="entry name" value="BILIVERDIN REDUCTASE A"/>
    <property type="match status" value="1"/>
</dbReference>
<dbReference type="InterPro" id="IPR051450">
    <property type="entry name" value="Gfo/Idh/MocA_Oxidoreductases"/>
</dbReference>
<dbReference type="InterPro" id="IPR055170">
    <property type="entry name" value="GFO_IDH_MocA-like_dom"/>
</dbReference>
<dbReference type="InterPro" id="IPR036291">
    <property type="entry name" value="NAD(P)-bd_dom_sf"/>
</dbReference>
<evidence type="ECO:0000313" key="4">
    <source>
        <dbReference type="Proteomes" id="UP000233256"/>
    </source>
</evidence>
<dbReference type="PANTHER" id="PTHR43377">
    <property type="entry name" value="BILIVERDIN REDUCTASE A"/>
    <property type="match status" value="1"/>
</dbReference>
<dbReference type="Gene3D" id="3.40.50.720">
    <property type="entry name" value="NAD(P)-binding Rossmann-like Domain"/>
    <property type="match status" value="1"/>
</dbReference>
<comment type="caution">
    <text evidence="3">The sequence shown here is derived from an EMBL/GenBank/DDBJ whole genome shotgun (WGS) entry which is preliminary data.</text>
</comment>
<sequence>MTRLRIAVIGVGHLGKNHARVISELPQCELAGVCDLDEESLNEVSSRIGVPAFTDYTQLLGKVDAVTVVVPTALHHRVSSFFLDAGVHVLCEKPVTKSLEEARSLIALAEERKVLLQIGHIERFNAAFMKVCDHIGDPRYIECQRLGPFTPRVRDVGVVLDLMIHDIDLVLSLIDSPIERIDAMGVRVFTPNEDMANAHIVFRNGCIANINASRLTKERVRKLRVFTSDSYYSLDFGEQSFKSMKLDNGQIAEHEFVQEEKREPLKDEISHFVECISQRKQPMVTGVQGRDALAVALMILDEIQRGWSLRT</sequence>
<feature type="domain" description="GFO/IDH/MocA-like oxidoreductase" evidence="2">
    <location>
        <begin position="134"/>
        <end position="228"/>
    </location>
</feature>
<reference evidence="3 4" key="1">
    <citation type="journal article" date="2017" name="ISME J.">
        <title>Potential for microbial H2 and metal transformations associated with novel bacteria and archaea in deep terrestrial subsurface sediments.</title>
        <authorList>
            <person name="Hernsdorf A.W."/>
            <person name="Amano Y."/>
            <person name="Miyakawa K."/>
            <person name="Ise K."/>
            <person name="Suzuki Y."/>
            <person name="Anantharaman K."/>
            <person name="Probst A."/>
            <person name="Burstein D."/>
            <person name="Thomas B.C."/>
            <person name="Banfield J.F."/>
        </authorList>
    </citation>
    <scope>NUCLEOTIDE SEQUENCE [LARGE SCALE GENOMIC DNA]</scope>
    <source>
        <strain evidence="3">HGW-Wallbacteria-1</strain>
    </source>
</reference>
<dbReference type="SUPFAM" id="SSF51735">
    <property type="entry name" value="NAD(P)-binding Rossmann-fold domains"/>
    <property type="match status" value="1"/>
</dbReference>
<dbReference type="Pfam" id="PF22725">
    <property type="entry name" value="GFO_IDH_MocA_C3"/>
    <property type="match status" value="1"/>
</dbReference>
<protein>
    <submittedName>
        <fullName evidence="3">UDP-N-acetyl-D-glucosamine dehydrogenase</fullName>
    </submittedName>
</protein>
<dbReference type="AlphaFoldDB" id="A0A2N1PT17"/>
<accession>A0A2N1PT17</accession>
<gene>
    <name evidence="3" type="ORF">CVV64_06920</name>
</gene>
<dbReference type="InterPro" id="IPR000683">
    <property type="entry name" value="Gfo/Idh/MocA-like_OxRdtase_N"/>
</dbReference>
<dbReference type="Gene3D" id="3.30.360.10">
    <property type="entry name" value="Dihydrodipicolinate Reductase, domain 2"/>
    <property type="match status" value="1"/>
</dbReference>